<feature type="region of interest" description="Disordered" evidence="1">
    <location>
        <begin position="622"/>
        <end position="677"/>
    </location>
</feature>
<organism evidence="2 3">
    <name type="scientific">Asparagus officinalis</name>
    <name type="common">Garden asparagus</name>
    <dbReference type="NCBI Taxonomy" id="4686"/>
    <lineage>
        <taxon>Eukaryota</taxon>
        <taxon>Viridiplantae</taxon>
        <taxon>Streptophyta</taxon>
        <taxon>Embryophyta</taxon>
        <taxon>Tracheophyta</taxon>
        <taxon>Spermatophyta</taxon>
        <taxon>Magnoliopsida</taxon>
        <taxon>Liliopsida</taxon>
        <taxon>Asparagales</taxon>
        <taxon>Asparagaceae</taxon>
        <taxon>Asparagoideae</taxon>
        <taxon>Asparagus</taxon>
    </lineage>
</organism>
<name>A0A5P1E7G6_ASPOF</name>
<dbReference type="PANTHER" id="PTHR31115">
    <property type="entry name" value="OS05G0107300 PROTEIN"/>
    <property type="match status" value="1"/>
</dbReference>
<dbReference type="Proteomes" id="UP000243459">
    <property type="component" value="Chromosome 9"/>
</dbReference>
<feature type="region of interest" description="Disordered" evidence="1">
    <location>
        <begin position="441"/>
        <end position="562"/>
    </location>
</feature>
<evidence type="ECO:0000313" key="3">
    <source>
        <dbReference type="Proteomes" id="UP000243459"/>
    </source>
</evidence>
<feature type="compositionally biased region" description="Polar residues" evidence="1">
    <location>
        <begin position="328"/>
        <end position="345"/>
    </location>
</feature>
<proteinExistence type="predicted"/>
<sequence>MVGSTRAELASSGLEGSSFASAFPNGQRGAYSGSHIDRLGSFRESLESRLMASGPMASRNAAASADVSLVTQFMSLEPFPTNELKNVRSGELRRVLGISVEDHSFGSLQSKPLPPISWDELKRFRGNVEETRCRAKERGKSLQNSLVKLDKVRNIVSKKRQRSGNQFNEKSSSSNLLKIGSQMHQNPPDFVGQRVEERTKNGVLNKRIRSSIAEVRASLPCTLQPEGQNNLPMRQGSMLDKDKNKLIDKDKNMLRACNGYPVSTDDKMPGLPAGSEGWDKKNKRKRSVGTMVNRPPPDGDREHKQATQQKPSYESRPRSGDGLCFRTESPNGSIGSNRMDGSSQVSGGGSRIIPRNDLSNESLSNDRKERFFGLDKERTSSKGSNKVNMCDDAQVGTQSPLTKGKAARAPRTGSGIVINMPSFPCSSGGIDGLEHPSLSNKVLPLTGASNRKRPLPTGSSSPPVAARWGGTRREKISRTRRANVVSPVSNLDDTQNEGSAASDFGAKLSSMDSSGISNRGIPNNFQLNSKPDNVSSPAAPSESEESGALESKSKAKGIGNSQFENGTVNVAHRTATFGFPTKKNKVLAGEEIGDGVRRQGRSGRGSMQSRVCIQLSKEKLESSDAAKPLKSGRLISDKTESRIGRPSSKKASDRKGSTRPVQVINGGSSDLAGESDDDHEELLAAAKYVRRNGCLEHSGPFWKKIEPIFASVSSEDFGLLKHQINIAKEIDGSFSGIVDADYTAENASQAVPSPMSQQFSQTNLVGLKKCDGTACSADEQKPFKATSGEGTERLFNRRIPLLHKLLSAFILEDGSDMIDNNVKRGDRSLQFSSDCSAYGECGSDLTSYKLELDNDLGSQTSCNGFSSSGSTFRCPSMFISGEELLQENDDLAHPANQEIGTLCELELHKSNNQEEMNMALSGTSPHQCQYEHMSLDDRILLELQSIGIYPDAETDLAGEYGNEVDEAVSELRIRLYQQVKEKKNQLCKLEKAIQAQKECEMRNLDQLAMDKLVEMAYTKFLVKSVQFLYFPFMNTTFWGGRASHKGGASKISKPLAMAFAKRTLARCRKYEETGQSCFGEPFYRDVLFSEPVHNIEAKNIDGITSGIASNVHVELHTCEPASRVSASGLSSNVIERNGASHKIDRSRMDPHQGLTQFSEQPVVRNDPISNRGKKREVLLDDVVSGAASRAAPNFSSTLAGCVKWKKTDNDHSIDPLTKNSAPKDGSPSQSTGRGERKTKAKPKQKIAQLSTSGNGLGRITEKTIMLSSMQDSCENLNPGSSKLNADVELAGSSNAQDLSKEIEDNIFTNLPLQGIDSIDGLDVTDGLGGQGQDIGSWLNVDDDALQDNDLVGLEIPMDDLSELKLNF</sequence>
<feature type="region of interest" description="Disordered" evidence="1">
    <location>
        <begin position="1212"/>
        <end position="1250"/>
    </location>
</feature>
<feature type="region of interest" description="Disordered" evidence="1">
    <location>
        <begin position="259"/>
        <end position="364"/>
    </location>
</feature>
<dbReference type="Gramene" id="ONK57427">
    <property type="protein sequence ID" value="ONK57427"/>
    <property type="gene ID" value="A4U43_C09F410"/>
</dbReference>
<feature type="region of interest" description="Disordered" evidence="1">
    <location>
        <begin position="590"/>
        <end position="609"/>
    </location>
</feature>
<feature type="region of interest" description="Disordered" evidence="1">
    <location>
        <begin position="377"/>
        <end position="409"/>
    </location>
</feature>
<reference evidence="3" key="1">
    <citation type="journal article" date="2017" name="Nat. Commun.">
        <title>The asparagus genome sheds light on the origin and evolution of a young Y chromosome.</title>
        <authorList>
            <person name="Harkess A."/>
            <person name="Zhou J."/>
            <person name="Xu C."/>
            <person name="Bowers J.E."/>
            <person name="Van der Hulst R."/>
            <person name="Ayyampalayam S."/>
            <person name="Mercati F."/>
            <person name="Riccardi P."/>
            <person name="McKain M.R."/>
            <person name="Kakrana A."/>
            <person name="Tang H."/>
            <person name="Ray J."/>
            <person name="Groenendijk J."/>
            <person name="Arikit S."/>
            <person name="Mathioni S.M."/>
            <person name="Nakano M."/>
            <person name="Shan H."/>
            <person name="Telgmann-Rauber A."/>
            <person name="Kanno A."/>
            <person name="Yue Z."/>
            <person name="Chen H."/>
            <person name="Li W."/>
            <person name="Chen Y."/>
            <person name="Xu X."/>
            <person name="Zhang Y."/>
            <person name="Luo S."/>
            <person name="Chen H."/>
            <person name="Gao J."/>
            <person name="Mao Z."/>
            <person name="Pires J.C."/>
            <person name="Luo M."/>
            <person name="Kudrna D."/>
            <person name="Wing R.A."/>
            <person name="Meyers B.C."/>
            <person name="Yi K."/>
            <person name="Kong H."/>
            <person name="Lavrijsen P."/>
            <person name="Sunseri F."/>
            <person name="Falavigna A."/>
            <person name="Ye Y."/>
            <person name="Leebens-Mack J.H."/>
            <person name="Chen G."/>
        </authorList>
    </citation>
    <scope>NUCLEOTIDE SEQUENCE [LARGE SCALE GENOMIC DNA]</scope>
    <source>
        <strain evidence="3">cv. DH0086</strain>
    </source>
</reference>
<evidence type="ECO:0000313" key="2">
    <source>
        <dbReference type="EMBL" id="ONK57427.1"/>
    </source>
</evidence>
<accession>A0A5P1E7G6</accession>
<dbReference type="PANTHER" id="PTHR31115:SF2">
    <property type="entry name" value="OS05G0107300 PROTEIN"/>
    <property type="match status" value="1"/>
</dbReference>
<gene>
    <name evidence="2" type="ORF">A4U43_C09F410</name>
</gene>
<feature type="compositionally biased region" description="Polar residues" evidence="1">
    <location>
        <begin position="510"/>
        <end position="534"/>
    </location>
</feature>
<dbReference type="EMBL" id="CM007389">
    <property type="protein sequence ID" value="ONK57427.1"/>
    <property type="molecule type" value="Genomic_DNA"/>
</dbReference>
<keyword evidence="3" id="KW-1185">Reference proteome</keyword>
<evidence type="ECO:0000256" key="1">
    <source>
        <dbReference type="SAM" id="MobiDB-lite"/>
    </source>
</evidence>
<feature type="compositionally biased region" description="Polar residues" evidence="1">
    <location>
        <begin position="486"/>
        <end position="499"/>
    </location>
</feature>
<dbReference type="OMA" id="SINVEPR"/>
<protein>
    <submittedName>
        <fullName evidence="2">Uncharacterized protein</fullName>
    </submittedName>
</protein>